<organism evidence="2 3">
    <name type="scientific">Sphingobacterium gobiense</name>
    <dbReference type="NCBI Taxonomy" id="1382456"/>
    <lineage>
        <taxon>Bacteria</taxon>
        <taxon>Pseudomonadati</taxon>
        <taxon>Bacteroidota</taxon>
        <taxon>Sphingobacteriia</taxon>
        <taxon>Sphingobacteriales</taxon>
        <taxon>Sphingobacteriaceae</taxon>
        <taxon>Sphingobacterium</taxon>
    </lineage>
</organism>
<feature type="transmembrane region" description="Helical" evidence="1">
    <location>
        <begin position="12"/>
        <end position="33"/>
    </location>
</feature>
<protein>
    <recommendedName>
        <fullName evidence="4">DoxX family protein</fullName>
    </recommendedName>
</protein>
<keyword evidence="1" id="KW-1133">Transmembrane helix</keyword>
<feature type="transmembrane region" description="Helical" evidence="1">
    <location>
        <begin position="264"/>
        <end position="285"/>
    </location>
</feature>
<feature type="transmembrane region" description="Helical" evidence="1">
    <location>
        <begin position="110"/>
        <end position="131"/>
    </location>
</feature>
<evidence type="ECO:0000313" key="2">
    <source>
        <dbReference type="EMBL" id="PRD57129.1"/>
    </source>
</evidence>
<sequence length="411" mass="48111">MMNYYWNLPTKIGFRFSFIFILSFILIMNNGAFPLFNYINKPFVQLMHGFTPWFANNVLYYSYDYSIFTNGSGDTSYDWITLLILFLWAVIGTIIWSIADRNRKSYHTSYYWLSTFIRYYIAFMLINYGVIKLGHTQMLPPGLDRLMQPLGEFSPMGLAWTYFGYSKGYNIFVGIMEILAGLLLFRKTVVLGALITMAISINIMTANYFFDVPVKMISTALFLLSLFLLLPHIKPLFNFLILGKSVQLKALGKPKFTKPWQNKMLFVLKIAVVTIFLVQQISGLLNRQKLIELYSKKSPLYGIYLIERSNDIRTTIPKDWASIVFEYEGHATIRDMYYKKKRVSPAIDSTKNKISLNNYTFDYSVLENGDVLLTKTFSDRTEEVKLIKQNPDEFELMKREFNWIQEYPHNR</sequence>
<evidence type="ECO:0008006" key="4">
    <source>
        <dbReference type="Google" id="ProtNLM"/>
    </source>
</evidence>
<gene>
    <name evidence="2" type="ORF">C5749_07965</name>
</gene>
<name>A0A2S9JV25_9SPHI</name>
<feature type="transmembrane region" description="Helical" evidence="1">
    <location>
        <begin position="216"/>
        <end position="243"/>
    </location>
</feature>
<dbReference type="OrthoDB" id="102112at2"/>
<comment type="caution">
    <text evidence="2">The sequence shown here is derived from an EMBL/GenBank/DDBJ whole genome shotgun (WGS) entry which is preliminary data.</text>
</comment>
<dbReference type="EMBL" id="PVBS01000001">
    <property type="protein sequence ID" value="PRD57129.1"/>
    <property type="molecule type" value="Genomic_DNA"/>
</dbReference>
<dbReference type="AlphaFoldDB" id="A0A2S9JV25"/>
<keyword evidence="1" id="KW-0472">Membrane</keyword>
<dbReference type="RefSeq" id="WP_105724623.1">
    <property type="nucleotide sequence ID" value="NZ_PVBS01000001.1"/>
</dbReference>
<evidence type="ECO:0000313" key="3">
    <source>
        <dbReference type="Proteomes" id="UP000238642"/>
    </source>
</evidence>
<accession>A0A2S9JV25</accession>
<feature type="transmembrane region" description="Helical" evidence="1">
    <location>
        <begin position="79"/>
        <end position="98"/>
    </location>
</feature>
<proteinExistence type="predicted"/>
<keyword evidence="1" id="KW-0812">Transmembrane</keyword>
<feature type="transmembrane region" description="Helical" evidence="1">
    <location>
        <begin position="190"/>
        <end position="210"/>
    </location>
</feature>
<keyword evidence="3" id="KW-1185">Reference proteome</keyword>
<feature type="transmembrane region" description="Helical" evidence="1">
    <location>
        <begin position="168"/>
        <end position="185"/>
    </location>
</feature>
<evidence type="ECO:0000256" key="1">
    <source>
        <dbReference type="SAM" id="Phobius"/>
    </source>
</evidence>
<reference evidence="2 3" key="1">
    <citation type="submission" date="2018-02" db="EMBL/GenBank/DDBJ databases">
        <title>The draft genome of Sphingobacterium gobiense H7.</title>
        <authorList>
            <person name="Li L."/>
            <person name="Liu L."/>
            <person name="Zhang X."/>
            <person name="Wang T."/>
            <person name="Liang L."/>
        </authorList>
    </citation>
    <scope>NUCLEOTIDE SEQUENCE [LARGE SCALE GENOMIC DNA]</scope>
    <source>
        <strain evidence="2 3">ACCC 05757</strain>
    </source>
</reference>
<dbReference type="Proteomes" id="UP000238642">
    <property type="component" value="Unassembled WGS sequence"/>
</dbReference>